<dbReference type="AlphaFoldDB" id="A0A852YXU4"/>
<name>A0A852YXU4_9ACTN</name>
<gene>
    <name evidence="2" type="ORF">FHR84_002789</name>
</gene>
<evidence type="ECO:0000313" key="2">
    <source>
        <dbReference type="EMBL" id="NYH79451.1"/>
    </source>
</evidence>
<feature type="region of interest" description="Disordered" evidence="1">
    <location>
        <begin position="1"/>
        <end position="20"/>
    </location>
</feature>
<evidence type="ECO:0000313" key="3">
    <source>
        <dbReference type="Proteomes" id="UP000548304"/>
    </source>
</evidence>
<evidence type="ECO:0000256" key="1">
    <source>
        <dbReference type="SAM" id="MobiDB-lite"/>
    </source>
</evidence>
<organism evidence="2 3">
    <name type="scientific">Actinopolyspora biskrensis</name>
    <dbReference type="NCBI Taxonomy" id="1470178"/>
    <lineage>
        <taxon>Bacteria</taxon>
        <taxon>Bacillati</taxon>
        <taxon>Actinomycetota</taxon>
        <taxon>Actinomycetes</taxon>
        <taxon>Actinopolysporales</taxon>
        <taxon>Actinopolysporaceae</taxon>
        <taxon>Actinopolyspora</taxon>
    </lineage>
</organism>
<sequence>MAGPATAAQGSVDWKDGQGNWHTVTNPKGCYDTPEGRALNNKTIDAIELYSEPKCGGMLVYKVGVNKSVPPPKVHFESFKA</sequence>
<comment type="caution">
    <text evidence="2">The sequence shown here is derived from an EMBL/GenBank/DDBJ whole genome shotgun (WGS) entry which is preliminary data.</text>
</comment>
<proteinExistence type="predicted"/>
<dbReference type="Proteomes" id="UP000548304">
    <property type="component" value="Unassembled WGS sequence"/>
</dbReference>
<reference evidence="2 3" key="1">
    <citation type="submission" date="2020-07" db="EMBL/GenBank/DDBJ databases">
        <title>Genomic Encyclopedia of Type Strains, Phase III (KMG-III): the genomes of soil and plant-associated and newly described type strains.</title>
        <authorList>
            <person name="Whitman W."/>
        </authorList>
    </citation>
    <scope>NUCLEOTIDE SEQUENCE [LARGE SCALE GENOMIC DNA]</scope>
    <source>
        <strain evidence="2 3">CECT 8576</strain>
    </source>
</reference>
<accession>A0A852YXU4</accession>
<keyword evidence="3" id="KW-1185">Reference proteome</keyword>
<dbReference type="EMBL" id="JACBYW010000005">
    <property type="protein sequence ID" value="NYH79451.1"/>
    <property type="molecule type" value="Genomic_DNA"/>
</dbReference>
<dbReference type="RefSeq" id="WP_179535885.1">
    <property type="nucleotide sequence ID" value="NZ_JACBYW010000005.1"/>
</dbReference>
<protein>
    <submittedName>
        <fullName evidence="2">Uncharacterized protein</fullName>
    </submittedName>
</protein>